<dbReference type="RefSeq" id="WP_191761350.1">
    <property type="nucleotide sequence ID" value="NZ_VJXY01000056.1"/>
</dbReference>
<dbReference type="Proteomes" id="UP001165986">
    <property type="component" value="Unassembled WGS sequence"/>
</dbReference>
<reference evidence="2" key="1">
    <citation type="submission" date="2019-07" db="EMBL/GenBank/DDBJ databases">
        <title>Toxilogical consequences of a new and cryptic species of cyanobacteria (Komarekiella delphini-convector) recovered from the epidermis of a bottlenose dolphin and 1500 ft. in the air.</title>
        <authorList>
            <person name="Brown A.O."/>
            <person name="Dvorak P."/>
            <person name="Villanueva C.D."/>
            <person name="Foss A.J."/>
            <person name="Garvey A.D."/>
            <person name="Gibson Q.A."/>
            <person name="Johansen J.R."/>
            <person name="Casamatta D.A."/>
        </authorList>
    </citation>
    <scope>NUCLEOTIDE SEQUENCE</scope>
    <source>
        <strain evidence="2">SJRDD-AB1</strain>
    </source>
</reference>
<name>A0AA40T399_9NOST</name>
<comment type="caution">
    <text evidence="2">The sequence shown here is derived from an EMBL/GenBank/DDBJ whole genome shotgun (WGS) entry which is preliminary data.</text>
</comment>
<gene>
    <name evidence="2" type="ORF">FNW02_31205</name>
</gene>
<organism evidence="2 3">
    <name type="scientific">Komarekiella delphini-convector SJRDD-AB1</name>
    <dbReference type="NCBI Taxonomy" id="2593771"/>
    <lineage>
        <taxon>Bacteria</taxon>
        <taxon>Bacillati</taxon>
        <taxon>Cyanobacteriota</taxon>
        <taxon>Cyanophyceae</taxon>
        <taxon>Nostocales</taxon>
        <taxon>Nostocaceae</taxon>
        <taxon>Komarekiella</taxon>
        <taxon>Komarekiella delphini-convector</taxon>
    </lineage>
</organism>
<feature type="region of interest" description="Disordered" evidence="1">
    <location>
        <begin position="210"/>
        <end position="244"/>
    </location>
</feature>
<keyword evidence="3" id="KW-1185">Reference proteome</keyword>
<dbReference type="EMBL" id="VJXY01000056">
    <property type="protein sequence ID" value="MBD6620141.1"/>
    <property type="molecule type" value="Genomic_DNA"/>
</dbReference>
<feature type="compositionally biased region" description="Low complexity" evidence="1">
    <location>
        <begin position="217"/>
        <end position="231"/>
    </location>
</feature>
<sequence>MPPTKTRDAVFLNGEPLGVLHFKKDKDALRQFGLLKSGQLTPAPSTLQSNFSHTYAKIDPTTIEYPQEWTKESIAFGVKQSPDTQQQFMVEQAAPILQKIKDRPTFLFTNPSDKTLGLIGMAVDNHKVETVSKWLTNHNVEFSQVPPEDVIRETKKGLAVFNLVTTSIPPKTWENMTKKFGVVIESASEYQQLVNSLAARPQFLKAPDQLALNPHRQSTQTTPQTTRQSTPKPTPPSLKTINSQVPTILPKEVKTEPDGVVNRTVIDDLRDWYAAADKLGKPSSYKKRIVEVAERFKSTQQLSSKALFAMNQDTEQYRILSRLTQIAGRISPILGESTSDGSFQVKGKIYDIFLNPERKDLIISQKNGDVVLSVQSGKVQTNKVSPDIIQTFEQANAKVDQLLSPVRSGGMEL</sequence>
<dbReference type="AlphaFoldDB" id="A0AA40T399"/>
<evidence type="ECO:0000313" key="3">
    <source>
        <dbReference type="Proteomes" id="UP001165986"/>
    </source>
</evidence>
<evidence type="ECO:0000313" key="2">
    <source>
        <dbReference type="EMBL" id="MBD6620141.1"/>
    </source>
</evidence>
<proteinExistence type="predicted"/>
<accession>A0AA40T399</accession>
<evidence type="ECO:0000256" key="1">
    <source>
        <dbReference type="SAM" id="MobiDB-lite"/>
    </source>
</evidence>
<protein>
    <submittedName>
        <fullName evidence="2">Uncharacterized protein</fullName>
    </submittedName>
</protein>